<name>A0A941IFW3_9ACTN</name>
<organism evidence="2 3">
    <name type="scientific">Actinospica acidithermotolerans</name>
    <dbReference type="NCBI Taxonomy" id="2828514"/>
    <lineage>
        <taxon>Bacteria</taxon>
        <taxon>Bacillati</taxon>
        <taxon>Actinomycetota</taxon>
        <taxon>Actinomycetes</taxon>
        <taxon>Catenulisporales</taxon>
        <taxon>Actinospicaceae</taxon>
        <taxon>Actinospica</taxon>
    </lineage>
</organism>
<dbReference type="EMBL" id="JAGSOH010000006">
    <property type="protein sequence ID" value="MBR7825479.1"/>
    <property type="molecule type" value="Genomic_DNA"/>
</dbReference>
<dbReference type="Proteomes" id="UP000676325">
    <property type="component" value="Unassembled WGS sequence"/>
</dbReference>
<evidence type="ECO:0000313" key="2">
    <source>
        <dbReference type="EMBL" id="MBR7825479.1"/>
    </source>
</evidence>
<keyword evidence="3" id="KW-1185">Reference proteome</keyword>
<feature type="compositionally biased region" description="Low complexity" evidence="1">
    <location>
        <begin position="63"/>
        <end position="84"/>
    </location>
</feature>
<comment type="caution">
    <text evidence="2">The sequence shown here is derived from an EMBL/GenBank/DDBJ whole genome shotgun (WGS) entry which is preliminary data.</text>
</comment>
<dbReference type="AlphaFoldDB" id="A0A941IFW3"/>
<reference evidence="2" key="1">
    <citation type="submission" date="2021-04" db="EMBL/GenBank/DDBJ databases">
        <title>Genome based classification of Actinospica acidithermotolerans sp. nov., an actinobacterium isolated from an Indonesian hot spring.</title>
        <authorList>
            <person name="Kusuma A.B."/>
            <person name="Putra K.E."/>
            <person name="Nafisah S."/>
            <person name="Loh J."/>
            <person name="Nouioui I."/>
            <person name="Goodfellow M."/>
        </authorList>
    </citation>
    <scope>NUCLEOTIDE SEQUENCE</scope>
    <source>
        <strain evidence="2">MGRD01-02</strain>
    </source>
</reference>
<evidence type="ECO:0000256" key="1">
    <source>
        <dbReference type="SAM" id="MobiDB-lite"/>
    </source>
</evidence>
<dbReference type="RefSeq" id="WP_212516631.1">
    <property type="nucleotide sequence ID" value="NZ_JAGSOH010000006.1"/>
</dbReference>
<gene>
    <name evidence="2" type="ORF">KDK95_04120</name>
</gene>
<accession>A0A941IFW3</accession>
<proteinExistence type="predicted"/>
<protein>
    <submittedName>
        <fullName evidence="2">Uncharacterized protein</fullName>
    </submittedName>
</protein>
<sequence length="84" mass="8771">MEITDVTTIDRMSDAEVDELLARALSPHTPVEIFYAVLDRIGGIPAAAPEAMAYPDAEPVPDAEPAADPAPAEEPVLAEVGSEA</sequence>
<feature type="region of interest" description="Disordered" evidence="1">
    <location>
        <begin position="55"/>
        <end position="84"/>
    </location>
</feature>
<evidence type="ECO:0000313" key="3">
    <source>
        <dbReference type="Proteomes" id="UP000676325"/>
    </source>
</evidence>